<sequence length="95" mass="10806">MPRRAQIKSSLTKTRDQLPTPCEVLANKRVAKEQALQHEHDAMSSRKTRKVCETRCEVFFPEQASRIAAGVKLKLLRICSPDDECEKLEVKEPGN</sequence>
<gene>
    <name evidence="1" type="ORF">CDAR_466531</name>
</gene>
<dbReference type="AlphaFoldDB" id="A0AAV4PTR5"/>
<protein>
    <submittedName>
        <fullName evidence="1">Uncharacterized protein</fullName>
    </submittedName>
</protein>
<reference evidence="1 2" key="1">
    <citation type="submission" date="2021-06" db="EMBL/GenBank/DDBJ databases">
        <title>Caerostris darwini draft genome.</title>
        <authorList>
            <person name="Kono N."/>
            <person name="Arakawa K."/>
        </authorList>
    </citation>
    <scope>NUCLEOTIDE SEQUENCE [LARGE SCALE GENOMIC DNA]</scope>
</reference>
<organism evidence="1 2">
    <name type="scientific">Caerostris darwini</name>
    <dbReference type="NCBI Taxonomy" id="1538125"/>
    <lineage>
        <taxon>Eukaryota</taxon>
        <taxon>Metazoa</taxon>
        <taxon>Ecdysozoa</taxon>
        <taxon>Arthropoda</taxon>
        <taxon>Chelicerata</taxon>
        <taxon>Arachnida</taxon>
        <taxon>Araneae</taxon>
        <taxon>Araneomorphae</taxon>
        <taxon>Entelegynae</taxon>
        <taxon>Araneoidea</taxon>
        <taxon>Araneidae</taxon>
        <taxon>Caerostris</taxon>
    </lineage>
</organism>
<comment type="caution">
    <text evidence="1">The sequence shown here is derived from an EMBL/GenBank/DDBJ whole genome shotgun (WGS) entry which is preliminary data.</text>
</comment>
<evidence type="ECO:0000313" key="1">
    <source>
        <dbReference type="EMBL" id="GIX99546.1"/>
    </source>
</evidence>
<dbReference type="EMBL" id="BPLQ01003305">
    <property type="protein sequence ID" value="GIX99546.1"/>
    <property type="molecule type" value="Genomic_DNA"/>
</dbReference>
<keyword evidence="2" id="KW-1185">Reference proteome</keyword>
<name>A0AAV4PTR5_9ARAC</name>
<accession>A0AAV4PTR5</accession>
<evidence type="ECO:0000313" key="2">
    <source>
        <dbReference type="Proteomes" id="UP001054837"/>
    </source>
</evidence>
<proteinExistence type="predicted"/>
<dbReference type="Proteomes" id="UP001054837">
    <property type="component" value="Unassembled WGS sequence"/>
</dbReference>